<evidence type="ECO:0000256" key="1">
    <source>
        <dbReference type="SAM" id="MobiDB-lite"/>
    </source>
</evidence>
<reference evidence="2" key="1">
    <citation type="submission" date="2020-03" db="EMBL/GenBank/DDBJ databases">
        <authorList>
            <person name="Weist P."/>
        </authorList>
    </citation>
    <scope>NUCLEOTIDE SEQUENCE</scope>
</reference>
<keyword evidence="3" id="KW-1185">Reference proteome</keyword>
<evidence type="ECO:0000313" key="2">
    <source>
        <dbReference type="EMBL" id="CAB1460431.1"/>
    </source>
</evidence>
<proteinExistence type="predicted"/>
<protein>
    <submittedName>
        <fullName evidence="2">Uncharacterized protein</fullName>
    </submittedName>
</protein>
<organism evidence="2 3">
    <name type="scientific">Pleuronectes platessa</name>
    <name type="common">European plaice</name>
    <dbReference type="NCBI Taxonomy" id="8262"/>
    <lineage>
        <taxon>Eukaryota</taxon>
        <taxon>Metazoa</taxon>
        <taxon>Chordata</taxon>
        <taxon>Craniata</taxon>
        <taxon>Vertebrata</taxon>
        <taxon>Euteleostomi</taxon>
        <taxon>Actinopterygii</taxon>
        <taxon>Neopterygii</taxon>
        <taxon>Teleostei</taxon>
        <taxon>Neoteleostei</taxon>
        <taxon>Acanthomorphata</taxon>
        <taxon>Carangaria</taxon>
        <taxon>Pleuronectiformes</taxon>
        <taxon>Pleuronectoidei</taxon>
        <taxon>Pleuronectidae</taxon>
        <taxon>Pleuronectes</taxon>
    </lineage>
</organism>
<evidence type="ECO:0000313" key="3">
    <source>
        <dbReference type="Proteomes" id="UP001153269"/>
    </source>
</evidence>
<accession>A0A9N7VY42</accession>
<feature type="compositionally biased region" description="Basic residues" evidence="1">
    <location>
        <begin position="17"/>
        <end position="29"/>
    </location>
</feature>
<feature type="compositionally biased region" description="Basic and acidic residues" evidence="1">
    <location>
        <begin position="1"/>
        <end position="16"/>
    </location>
</feature>
<sequence>MESVKRMREIEQEEKHAGKRVKRKKKRVGARICEREKEREPLAEAQGRSEWAIAFTHHRSASCVRACVSLPPPLLSGQPDDQRSNTLLPWKLMRRAGSRGDVVTLGEDPNAPHSSSWGSPNWILRCKDPHREVEGEASLHHYTGGLGNGPRVGSGSCTGVQL</sequence>
<name>A0A9N7VY42_PLEPL</name>
<comment type="caution">
    <text evidence="2">The sequence shown here is derived from an EMBL/GenBank/DDBJ whole genome shotgun (WGS) entry which is preliminary data.</text>
</comment>
<feature type="region of interest" description="Disordered" evidence="1">
    <location>
        <begin position="141"/>
        <end position="162"/>
    </location>
</feature>
<feature type="region of interest" description="Disordered" evidence="1">
    <location>
        <begin position="1"/>
        <end position="30"/>
    </location>
</feature>
<gene>
    <name evidence="2" type="ORF">PLEPLA_LOCUS48282</name>
</gene>
<dbReference type="EMBL" id="CADEAL010004478">
    <property type="protein sequence ID" value="CAB1460431.1"/>
    <property type="molecule type" value="Genomic_DNA"/>
</dbReference>
<dbReference type="AlphaFoldDB" id="A0A9N7VY42"/>
<dbReference type="Proteomes" id="UP001153269">
    <property type="component" value="Unassembled WGS sequence"/>
</dbReference>